<dbReference type="Proteomes" id="UP000076842">
    <property type="component" value="Unassembled WGS sequence"/>
</dbReference>
<evidence type="ECO:0000313" key="4">
    <source>
        <dbReference type="Proteomes" id="UP000076842"/>
    </source>
</evidence>
<dbReference type="GO" id="GO:0005506">
    <property type="term" value="F:iron ion binding"/>
    <property type="evidence" value="ECO:0007669"/>
    <property type="project" value="TreeGrafter"/>
</dbReference>
<dbReference type="InParanoid" id="A0A165FSH5"/>
<keyword evidence="4" id="KW-1185">Reference proteome</keyword>
<feature type="domain" description="Core" evidence="2">
    <location>
        <begin position="72"/>
        <end position="173"/>
    </location>
</feature>
<dbReference type="NCBIfam" id="TIGR00049">
    <property type="entry name" value="iron-sulfur cluster assembly accessory protein"/>
    <property type="match status" value="1"/>
</dbReference>
<comment type="similarity">
    <text evidence="1">Belongs to the HesB/IscA family.</text>
</comment>
<dbReference type="EMBL" id="KV423967">
    <property type="protein sequence ID" value="KZT57148.1"/>
    <property type="molecule type" value="Genomic_DNA"/>
</dbReference>
<dbReference type="GO" id="GO:0005739">
    <property type="term" value="C:mitochondrion"/>
    <property type="evidence" value="ECO:0007669"/>
    <property type="project" value="TreeGrafter"/>
</dbReference>
<evidence type="ECO:0000256" key="1">
    <source>
        <dbReference type="ARBA" id="ARBA00006718"/>
    </source>
</evidence>
<dbReference type="FunCoup" id="A0A165FSH5">
    <property type="interactions" value="262"/>
</dbReference>
<dbReference type="GO" id="GO:0051537">
    <property type="term" value="F:2 iron, 2 sulfur cluster binding"/>
    <property type="evidence" value="ECO:0007669"/>
    <property type="project" value="TreeGrafter"/>
</dbReference>
<gene>
    <name evidence="3" type="ORF">CALCODRAFT_470014</name>
</gene>
<dbReference type="STRING" id="1353952.A0A165FSH5"/>
<dbReference type="InterPro" id="IPR035903">
    <property type="entry name" value="HesB-like_dom_sf"/>
</dbReference>
<dbReference type="InterPro" id="IPR000361">
    <property type="entry name" value="ATAP_core_dom"/>
</dbReference>
<dbReference type="AlphaFoldDB" id="A0A165FSH5"/>
<dbReference type="SUPFAM" id="SSF89360">
    <property type="entry name" value="HesB-like domain"/>
    <property type="match status" value="1"/>
</dbReference>
<dbReference type="OrthoDB" id="1938621at2759"/>
<dbReference type="PANTHER" id="PTHR43011:SF1">
    <property type="entry name" value="IRON-SULFUR CLUSTER ASSEMBLY 2 HOMOLOG, MITOCHONDRIAL"/>
    <property type="match status" value="1"/>
</dbReference>
<name>A0A165FSH5_9BASI</name>
<dbReference type="GO" id="GO:0051539">
    <property type="term" value="F:4 iron, 4 sulfur cluster binding"/>
    <property type="evidence" value="ECO:0007669"/>
    <property type="project" value="TreeGrafter"/>
</dbReference>
<proteinExistence type="inferred from homology"/>
<evidence type="ECO:0000259" key="2">
    <source>
        <dbReference type="Pfam" id="PF01521"/>
    </source>
</evidence>
<dbReference type="PANTHER" id="PTHR43011">
    <property type="entry name" value="IRON-SULFUR CLUSTER ASSEMBLY 2 HOMOLOG, MITOCHONDRIAL"/>
    <property type="match status" value="1"/>
</dbReference>
<dbReference type="InterPro" id="IPR016092">
    <property type="entry name" value="ATAP"/>
</dbReference>
<accession>A0A165FSH5</accession>
<protein>
    <recommendedName>
        <fullName evidence="2">Core domain-containing protein</fullName>
    </recommendedName>
</protein>
<dbReference type="Gene3D" id="2.60.300.12">
    <property type="entry name" value="HesB-like domain"/>
    <property type="match status" value="1"/>
</dbReference>
<sequence length="185" mass="19904">MATVVRGRTFLTPAISPAASTSTVAHRRSFASPPPPPQISAADQAILVHAPTPKQLEAMELEVDPEVFRQAKLVITERAGEQLRRIAEKENNPDVALRIGVESGGCHGYQYTMNVTAKQEPDDFVFTRPDTQPSKVLIDAISLNLLKGSTVDYATELIGSSFRIMSNPQAKGAGCGCGVSWEANI</sequence>
<evidence type="ECO:0000313" key="3">
    <source>
        <dbReference type="EMBL" id="KZT57148.1"/>
    </source>
</evidence>
<dbReference type="Pfam" id="PF01521">
    <property type="entry name" value="Fe-S_biosyn"/>
    <property type="match status" value="1"/>
</dbReference>
<dbReference type="FunFam" id="2.60.300.12:FF:000010">
    <property type="entry name" value="Unplaced genomic scaffold supercont1.5, whole genome shotgun sequence"/>
    <property type="match status" value="1"/>
</dbReference>
<organism evidence="3 4">
    <name type="scientific">Calocera cornea HHB12733</name>
    <dbReference type="NCBI Taxonomy" id="1353952"/>
    <lineage>
        <taxon>Eukaryota</taxon>
        <taxon>Fungi</taxon>
        <taxon>Dikarya</taxon>
        <taxon>Basidiomycota</taxon>
        <taxon>Agaricomycotina</taxon>
        <taxon>Dacrymycetes</taxon>
        <taxon>Dacrymycetales</taxon>
        <taxon>Dacrymycetaceae</taxon>
        <taxon>Calocera</taxon>
    </lineage>
</organism>
<dbReference type="GO" id="GO:0016226">
    <property type="term" value="P:iron-sulfur cluster assembly"/>
    <property type="evidence" value="ECO:0007669"/>
    <property type="project" value="InterPro"/>
</dbReference>
<reference evidence="3 4" key="1">
    <citation type="journal article" date="2016" name="Mol. Biol. Evol.">
        <title>Comparative Genomics of Early-Diverging Mushroom-Forming Fungi Provides Insights into the Origins of Lignocellulose Decay Capabilities.</title>
        <authorList>
            <person name="Nagy L.G."/>
            <person name="Riley R."/>
            <person name="Tritt A."/>
            <person name="Adam C."/>
            <person name="Daum C."/>
            <person name="Floudas D."/>
            <person name="Sun H."/>
            <person name="Yadav J.S."/>
            <person name="Pangilinan J."/>
            <person name="Larsson K.H."/>
            <person name="Matsuura K."/>
            <person name="Barry K."/>
            <person name="Labutti K."/>
            <person name="Kuo R."/>
            <person name="Ohm R.A."/>
            <person name="Bhattacharya S.S."/>
            <person name="Shirouzu T."/>
            <person name="Yoshinaga Y."/>
            <person name="Martin F.M."/>
            <person name="Grigoriev I.V."/>
            <person name="Hibbett D.S."/>
        </authorList>
    </citation>
    <scope>NUCLEOTIDE SEQUENCE [LARGE SCALE GENOMIC DNA]</scope>
    <source>
        <strain evidence="3 4">HHB12733</strain>
    </source>
</reference>